<evidence type="ECO:0008006" key="4">
    <source>
        <dbReference type="Google" id="ProtNLM"/>
    </source>
</evidence>
<dbReference type="AlphaFoldDB" id="A0A2M7TEY5"/>
<reference evidence="3" key="1">
    <citation type="submission" date="2017-09" db="EMBL/GenBank/DDBJ databases">
        <title>Depth-based differentiation of microbial function through sediment-hosted aquifers and enrichment of novel symbionts in the deep terrestrial subsurface.</title>
        <authorList>
            <person name="Probst A.J."/>
            <person name="Ladd B."/>
            <person name="Jarett J.K."/>
            <person name="Geller-Mcgrath D.E."/>
            <person name="Sieber C.M.K."/>
            <person name="Emerson J.B."/>
            <person name="Anantharaman K."/>
            <person name="Thomas B.C."/>
            <person name="Malmstrom R."/>
            <person name="Stieglmeier M."/>
            <person name="Klingl A."/>
            <person name="Woyke T."/>
            <person name="Ryan C.M."/>
            <person name="Banfield J.F."/>
        </authorList>
    </citation>
    <scope>NUCLEOTIDE SEQUENCE [LARGE SCALE GENOMIC DNA]</scope>
</reference>
<dbReference type="Proteomes" id="UP000228920">
    <property type="component" value="Unassembled WGS sequence"/>
</dbReference>
<dbReference type="EMBL" id="PFNL01000183">
    <property type="protein sequence ID" value="PIZ44332.1"/>
    <property type="molecule type" value="Genomic_DNA"/>
</dbReference>
<proteinExistence type="predicted"/>
<feature type="transmembrane region" description="Helical" evidence="1">
    <location>
        <begin position="303"/>
        <end position="322"/>
    </location>
</feature>
<accession>A0A2M7TEY5</accession>
<comment type="caution">
    <text evidence="2">The sequence shown here is derived from an EMBL/GenBank/DDBJ whole genome shotgun (WGS) entry which is preliminary data.</text>
</comment>
<keyword evidence="1" id="KW-1133">Transmembrane helix</keyword>
<keyword evidence="1" id="KW-0812">Transmembrane</keyword>
<feature type="transmembrane region" description="Helical" evidence="1">
    <location>
        <begin position="352"/>
        <end position="369"/>
    </location>
</feature>
<name>A0A2M7TEY5_UNCKA</name>
<feature type="transmembrane region" description="Helical" evidence="1">
    <location>
        <begin position="12"/>
        <end position="36"/>
    </location>
</feature>
<organism evidence="2 3">
    <name type="scientific">candidate division WWE3 bacterium CG_4_10_14_0_2_um_filter_41_14</name>
    <dbReference type="NCBI Taxonomy" id="1975072"/>
    <lineage>
        <taxon>Bacteria</taxon>
        <taxon>Katanobacteria</taxon>
    </lineage>
</organism>
<evidence type="ECO:0000256" key="1">
    <source>
        <dbReference type="SAM" id="Phobius"/>
    </source>
</evidence>
<evidence type="ECO:0000313" key="3">
    <source>
        <dbReference type="Proteomes" id="UP000228920"/>
    </source>
</evidence>
<evidence type="ECO:0000313" key="2">
    <source>
        <dbReference type="EMBL" id="PIZ44332.1"/>
    </source>
</evidence>
<feature type="transmembrane region" description="Helical" evidence="1">
    <location>
        <begin position="328"/>
        <end position="345"/>
    </location>
</feature>
<keyword evidence="1" id="KW-0472">Membrane</keyword>
<feature type="transmembrane region" description="Helical" evidence="1">
    <location>
        <begin position="185"/>
        <end position="212"/>
    </location>
</feature>
<feature type="transmembrane region" description="Helical" evidence="1">
    <location>
        <begin position="278"/>
        <end position="296"/>
    </location>
</feature>
<gene>
    <name evidence="2" type="ORF">COY32_06620</name>
</gene>
<sequence length="388" mass="44708">MLGQLLAWWKRYRVYVAVLLWAYFLLQIVFFLPLFFDTVWIKGVAFGDISPISLLRFYDSSFYMTIAHTLYDPAHTFFEEFPAYSGVMYLTNHFPIFPLIIRFFSLFMPTTMAGLVANEMMSVVGTVLIFTLFLQFMKPKEALVLSVFQLLFPVRALIWHHIANSEPTYMVFLTLSVLCVVKKKYWWALLAAVIAQATRPISIVLFPSFFILALLEKNNRVPKVIASLCIPLTFIAIELWFYKTIPGFTFAGRPGGFSGLIGTFPFANMFNLNFNADGSWYLIFAMIVGLVTLIKNRNEDVRFLQLAAISFPMVYLSVFINHHDISRYVWPFLPFVVFIPLKNIFLDRRVQIAFCIMLPAIFFAAWGALVTNQMPIAHLVFWLQAVGE</sequence>
<feature type="transmembrane region" description="Helical" evidence="1">
    <location>
        <begin position="224"/>
        <end position="242"/>
    </location>
</feature>
<protein>
    <recommendedName>
        <fullName evidence="4">Glycosyltransferase RgtA/B/C/D-like domain-containing protein</fullName>
    </recommendedName>
</protein>
<feature type="transmembrane region" description="Helical" evidence="1">
    <location>
        <begin position="112"/>
        <end position="136"/>
    </location>
</feature>